<dbReference type="Gene3D" id="3.40.710.10">
    <property type="entry name" value="DD-peptidase/beta-lactamase superfamily"/>
    <property type="match status" value="1"/>
</dbReference>
<comment type="caution">
    <text evidence="3">The sequence shown here is derived from an EMBL/GenBank/DDBJ whole genome shotgun (WGS) entry which is preliminary data.</text>
</comment>
<feature type="domain" description="Beta-lactamase-related" evidence="2">
    <location>
        <begin position="50"/>
        <end position="351"/>
    </location>
</feature>
<evidence type="ECO:0000313" key="4">
    <source>
        <dbReference type="Proteomes" id="UP000266889"/>
    </source>
</evidence>
<dbReference type="Pfam" id="PF00144">
    <property type="entry name" value="Beta-lactamase"/>
    <property type="match status" value="1"/>
</dbReference>
<feature type="signal peptide" evidence="1">
    <location>
        <begin position="1"/>
        <end position="29"/>
    </location>
</feature>
<dbReference type="SUPFAM" id="SSF56601">
    <property type="entry name" value="beta-lactamase/transpeptidase-like"/>
    <property type="match status" value="1"/>
</dbReference>
<name>A0A3N9X4Z2_9ACTN</name>
<evidence type="ECO:0000313" key="3">
    <source>
        <dbReference type="EMBL" id="RQX08154.1"/>
    </source>
</evidence>
<sequence length="386" mass="41746">MRRPTRRRHTFGVLAGVVLLTIAGAGAPAAARQPGPACSDRPATTAALHDLTGAHRLVGAAIEVSGPECGRWSAASGRADLRTGRPMRVDERIRIGSSTKAFTATVVLQLVAEGQLVLDAAIERYLPGRIRGNGYDGRRITVRDLLRHTSGLPDHVDALDWDRVDRWRYRHFAPAELIAMALAQPPPTASWHYSTTNYVLAGLIVEQVTGHDISMEITRRIIGPLGLRDTYWPGDSVRIRGDHPRGYALVGAERRRDVTEFSMSYGGAGGALVSTLADQNRFFAALLGGRLLDPVRLAEMTHTVPTDPDRLWPDARYGLGIISTPLVDCGGALYWGHGGTTPGFRTLGGVTAGGRRAQLVVNDEPASYESWQALSTTLHTALCEAR</sequence>
<keyword evidence="4" id="KW-1185">Reference proteome</keyword>
<dbReference type="EMBL" id="QGSY01000202">
    <property type="protein sequence ID" value="RQX08154.1"/>
    <property type="molecule type" value="Genomic_DNA"/>
</dbReference>
<feature type="chain" id="PRO_5038684810" evidence="1">
    <location>
        <begin position="30"/>
        <end position="386"/>
    </location>
</feature>
<gene>
    <name evidence="3" type="ORF">DLJ58_19365</name>
</gene>
<keyword evidence="1" id="KW-0732">Signal</keyword>
<organism evidence="3 4">
    <name type="scientific">Micromonospora arida</name>
    <dbReference type="NCBI Taxonomy" id="2203715"/>
    <lineage>
        <taxon>Bacteria</taxon>
        <taxon>Bacillati</taxon>
        <taxon>Actinomycetota</taxon>
        <taxon>Actinomycetes</taxon>
        <taxon>Micromonosporales</taxon>
        <taxon>Micromonosporaceae</taxon>
        <taxon>Micromonospora</taxon>
    </lineage>
</organism>
<evidence type="ECO:0000259" key="2">
    <source>
        <dbReference type="Pfam" id="PF00144"/>
    </source>
</evidence>
<protein>
    <submittedName>
        <fullName evidence="3">Peptidase</fullName>
    </submittedName>
</protein>
<reference evidence="3 4" key="1">
    <citation type="submission" date="2018-05" db="EMBL/GenBank/DDBJ databases">
        <title>Micromonospora from Atacama Desert.</title>
        <authorList>
            <person name="Carro L."/>
            <person name="Goodfellow M."/>
            <person name="Klenk H.-P."/>
        </authorList>
    </citation>
    <scope>NUCLEOTIDE SEQUENCE [LARGE SCALE GENOMIC DNA]</scope>
    <source>
        <strain evidence="3 4">LB32</strain>
    </source>
</reference>
<dbReference type="RefSeq" id="WP_124858394.1">
    <property type="nucleotide sequence ID" value="NZ_JBEXYX010000030.1"/>
</dbReference>
<dbReference type="Proteomes" id="UP000266889">
    <property type="component" value="Unassembled WGS sequence"/>
</dbReference>
<accession>A0A3N9X4Z2</accession>
<proteinExistence type="predicted"/>
<dbReference type="PANTHER" id="PTHR46825">
    <property type="entry name" value="D-ALANYL-D-ALANINE-CARBOXYPEPTIDASE/ENDOPEPTIDASE AMPH"/>
    <property type="match status" value="1"/>
</dbReference>
<dbReference type="InterPro" id="IPR012338">
    <property type="entry name" value="Beta-lactam/transpept-like"/>
</dbReference>
<dbReference type="OrthoDB" id="3174977at2"/>
<evidence type="ECO:0000256" key="1">
    <source>
        <dbReference type="SAM" id="SignalP"/>
    </source>
</evidence>
<dbReference type="InterPro" id="IPR001466">
    <property type="entry name" value="Beta-lactam-related"/>
</dbReference>
<dbReference type="AlphaFoldDB" id="A0A3N9X4Z2"/>
<dbReference type="PANTHER" id="PTHR46825:SF7">
    <property type="entry name" value="D-ALANYL-D-ALANINE CARBOXYPEPTIDASE"/>
    <property type="match status" value="1"/>
</dbReference>
<dbReference type="InterPro" id="IPR050491">
    <property type="entry name" value="AmpC-like"/>
</dbReference>